<gene>
    <name evidence="8" type="ORF">DXZ20_35575</name>
</gene>
<feature type="transmembrane region" description="Helical" evidence="6">
    <location>
        <begin position="121"/>
        <end position="138"/>
    </location>
</feature>
<comment type="similarity">
    <text evidence="2">Belongs to the EamA transporter family.</text>
</comment>
<protein>
    <submittedName>
        <fullName evidence="8">EamA family transporter</fullName>
    </submittedName>
</protein>
<evidence type="ECO:0000313" key="9">
    <source>
        <dbReference type="Proteomes" id="UP000481033"/>
    </source>
</evidence>
<name>A0A6M0RXC7_9CYAN</name>
<feature type="domain" description="EamA" evidence="7">
    <location>
        <begin position="147"/>
        <end position="278"/>
    </location>
</feature>
<feature type="transmembrane region" description="Helical" evidence="6">
    <location>
        <begin position="209"/>
        <end position="227"/>
    </location>
</feature>
<dbReference type="AlphaFoldDB" id="A0A6M0RXC7"/>
<evidence type="ECO:0000256" key="3">
    <source>
        <dbReference type="ARBA" id="ARBA00022692"/>
    </source>
</evidence>
<dbReference type="Pfam" id="PF00892">
    <property type="entry name" value="EamA"/>
    <property type="match status" value="2"/>
</dbReference>
<evidence type="ECO:0000256" key="5">
    <source>
        <dbReference type="ARBA" id="ARBA00023136"/>
    </source>
</evidence>
<evidence type="ECO:0000259" key="7">
    <source>
        <dbReference type="Pfam" id="PF00892"/>
    </source>
</evidence>
<dbReference type="PANTHER" id="PTHR32322:SF2">
    <property type="entry name" value="EAMA DOMAIN-CONTAINING PROTEIN"/>
    <property type="match status" value="1"/>
</dbReference>
<keyword evidence="5 6" id="KW-0472">Membrane</keyword>
<feature type="transmembrane region" description="Helical" evidence="6">
    <location>
        <begin position="94"/>
        <end position="114"/>
    </location>
</feature>
<dbReference type="SUPFAM" id="SSF103481">
    <property type="entry name" value="Multidrug resistance efflux transporter EmrE"/>
    <property type="match status" value="2"/>
</dbReference>
<organism evidence="8 9">
    <name type="scientific">Adonisia turfae CCMR0081</name>
    <dbReference type="NCBI Taxonomy" id="2292702"/>
    <lineage>
        <taxon>Bacteria</taxon>
        <taxon>Bacillati</taxon>
        <taxon>Cyanobacteriota</taxon>
        <taxon>Adonisia</taxon>
        <taxon>Adonisia turfae</taxon>
    </lineage>
</organism>
<comment type="caution">
    <text evidence="8">The sequence shown here is derived from an EMBL/GenBank/DDBJ whole genome shotgun (WGS) entry which is preliminary data.</text>
</comment>
<keyword evidence="9" id="KW-1185">Reference proteome</keyword>
<evidence type="ECO:0000256" key="4">
    <source>
        <dbReference type="ARBA" id="ARBA00022989"/>
    </source>
</evidence>
<evidence type="ECO:0000256" key="6">
    <source>
        <dbReference type="SAM" id="Phobius"/>
    </source>
</evidence>
<evidence type="ECO:0000256" key="1">
    <source>
        <dbReference type="ARBA" id="ARBA00004141"/>
    </source>
</evidence>
<feature type="transmembrane region" description="Helical" evidence="6">
    <location>
        <begin position="239"/>
        <end position="258"/>
    </location>
</feature>
<dbReference type="Proteomes" id="UP000481033">
    <property type="component" value="Unassembled WGS sequence"/>
</dbReference>
<sequence length="311" mass="33265">MKYPTSKLIDIAITALAPISWGTTYIVATEFLPPGHPLLIAALRSLPIGLLLTITLRKLPHGIWWWRILVLGGLNIGMFQALLFIAAYRLPGGVAATAGAIQPLLVILLSWVILQQRPAKGSILVAIAGFFGIGLLVLDPTAQLDTLGILAALAGAATMGLGTVLVKRWRPPVSLLVFTAWQLTVGGALLLPIALVIEGPFTPLTKTNLQGLLYLGLVGTGLAYLLWFRGIGKLSAPAVSYLGLLSPVMATLLGFFWLHQTLTPIQLCGIAIIFTTILVGQKIMASRPTQLLFKTQSGIETKILNAAEHHR</sequence>
<dbReference type="PANTHER" id="PTHR32322">
    <property type="entry name" value="INNER MEMBRANE TRANSPORTER"/>
    <property type="match status" value="1"/>
</dbReference>
<accession>A0A6M0RXC7</accession>
<dbReference type="InterPro" id="IPR050638">
    <property type="entry name" value="AA-Vitamin_Transporters"/>
</dbReference>
<dbReference type="RefSeq" id="WP_163703176.1">
    <property type="nucleotide sequence ID" value="NZ_QXHD01000004.1"/>
</dbReference>
<feature type="transmembrane region" description="Helical" evidence="6">
    <location>
        <begin position="264"/>
        <end position="284"/>
    </location>
</feature>
<feature type="transmembrane region" description="Helical" evidence="6">
    <location>
        <begin position="68"/>
        <end position="88"/>
    </location>
</feature>
<evidence type="ECO:0000256" key="2">
    <source>
        <dbReference type="ARBA" id="ARBA00007362"/>
    </source>
</evidence>
<dbReference type="GO" id="GO:0016020">
    <property type="term" value="C:membrane"/>
    <property type="evidence" value="ECO:0007669"/>
    <property type="project" value="UniProtKB-SubCell"/>
</dbReference>
<keyword evidence="4 6" id="KW-1133">Transmembrane helix</keyword>
<feature type="domain" description="EamA" evidence="7">
    <location>
        <begin position="13"/>
        <end position="137"/>
    </location>
</feature>
<proteinExistence type="inferred from homology"/>
<dbReference type="InterPro" id="IPR000620">
    <property type="entry name" value="EamA_dom"/>
</dbReference>
<feature type="transmembrane region" description="Helical" evidence="6">
    <location>
        <begin position="38"/>
        <end position="56"/>
    </location>
</feature>
<dbReference type="EMBL" id="QXHD01000004">
    <property type="protein sequence ID" value="NEZ60865.1"/>
    <property type="molecule type" value="Genomic_DNA"/>
</dbReference>
<comment type="subcellular location">
    <subcellularLocation>
        <location evidence="1">Membrane</location>
        <topology evidence="1">Multi-pass membrane protein</topology>
    </subcellularLocation>
</comment>
<feature type="transmembrane region" description="Helical" evidence="6">
    <location>
        <begin position="173"/>
        <end position="197"/>
    </location>
</feature>
<keyword evidence="3 6" id="KW-0812">Transmembrane</keyword>
<reference evidence="8 9" key="1">
    <citation type="journal article" date="2020" name="Microb. Ecol.">
        <title>Ecogenomics of the Marine Benthic Filamentous Cyanobacterium Adonisia.</title>
        <authorList>
            <person name="Walter J.M."/>
            <person name="Coutinho F.H."/>
            <person name="Leomil L."/>
            <person name="Hargreaves P.I."/>
            <person name="Campeao M.E."/>
            <person name="Vieira V.V."/>
            <person name="Silva B.S."/>
            <person name="Fistarol G.O."/>
            <person name="Salomon P.S."/>
            <person name="Sawabe T."/>
            <person name="Mino S."/>
            <person name="Hosokawa M."/>
            <person name="Miyashita H."/>
            <person name="Maruyama F."/>
            <person name="van Verk M.C."/>
            <person name="Dutilh B.E."/>
            <person name="Thompson C.C."/>
            <person name="Thompson F.L."/>
        </authorList>
    </citation>
    <scope>NUCLEOTIDE SEQUENCE [LARGE SCALE GENOMIC DNA]</scope>
    <source>
        <strain evidence="8 9">CCMR0081</strain>
    </source>
</reference>
<feature type="transmembrane region" description="Helical" evidence="6">
    <location>
        <begin position="12"/>
        <end position="32"/>
    </location>
</feature>
<evidence type="ECO:0000313" key="8">
    <source>
        <dbReference type="EMBL" id="NEZ60865.1"/>
    </source>
</evidence>
<dbReference type="InterPro" id="IPR037185">
    <property type="entry name" value="EmrE-like"/>
</dbReference>
<feature type="transmembrane region" description="Helical" evidence="6">
    <location>
        <begin position="144"/>
        <end position="166"/>
    </location>
</feature>